<keyword evidence="5" id="KW-0547">Nucleotide-binding</keyword>
<dbReference type="GO" id="GO:0005886">
    <property type="term" value="C:plasma membrane"/>
    <property type="evidence" value="ECO:0007669"/>
    <property type="project" value="TreeGrafter"/>
</dbReference>
<reference evidence="11" key="1">
    <citation type="submission" date="2021-01" db="EMBL/GenBank/DDBJ databases">
        <authorList>
            <person name="Corre E."/>
            <person name="Pelletier E."/>
            <person name="Niang G."/>
            <person name="Scheremetjew M."/>
            <person name="Finn R."/>
            <person name="Kale V."/>
            <person name="Holt S."/>
            <person name="Cochrane G."/>
            <person name="Meng A."/>
            <person name="Brown T."/>
            <person name="Cohen L."/>
        </authorList>
    </citation>
    <scope>NUCLEOTIDE SEQUENCE</scope>
    <source>
        <strain evidence="11">NIES-2562</strain>
    </source>
</reference>
<dbReference type="FunFam" id="1.10.1070.11:FF:000012">
    <property type="entry name" value="Phosphatidylinositol 4-kinase alpha 1"/>
    <property type="match status" value="1"/>
</dbReference>
<evidence type="ECO:0000313" key="11">
    <source>
        <dbReference type="EMBL" id="CAE0261976.1"/>
    </source>
</evidence>
<feature type="compositionally biased region" description="Low complexity" evidence="8">
    <location>
        <begin position="92"/>
        <end position="105"/>
    </location>
</feature>
<dbReference type="FunFam" id="3.30.1010.10:FF:000014">
    <property type="entry name" value="Phosphatidylinositol 4-kinase STT4"/>
    <property type="match status" value="1"/>
</dbReference>
<proteinExistence type="inferred from homology"/>
<dbReference type="AlphaFoldDB" id="A0A7S3GCJ5"/>
<dbReference type="GO" id="GO:0004430">
    <property type="term" value="F:1-phosphatidylinositol 4-kinase activity"/>
    <property type="evidence" value="ECO:0007669"/>
    <property type="project" value="UniProtKB-EC"/>
</dbReference>
<dbReference type="PROSITE" id="PS00915">
    <property type="entry name" value="PI3_4_KINASE_1"/>
    <property type="match status" value="1"/>
</dbReference>
<dbReference type="GO" id="GO:0005737">
    <property type="term" value="C:cytoplasm"/>
    <property type="evidence" value="ECO:0007669"/>
    <property type="project" value="TreeGrafter"/>
</dbReference>
<keyword evidence="7" id="KW-0067">ATP-binding</keyword>
<dbReference type="InterPro" id="IPR016024">
    <property type="entry name" value="ARM-type_fold"/>
</dbReference>
<dbReference type="InterPro" id="IPR042236">
    <property type="entry name" value="PI3K_accessory_sf"/>
</dbReference>
<dbReference type="SMART" id="SM00146">
    <property type="entry name" value="PI3Kc"/>
    <property type="match status" value="1"/>
</dbReference>
<dbReference type="SUPFAM" id="SSF48371">
    <property type="entry name" value="ARM repeat"/>
    <property type="match status" value="1"/>
</dbReference>
<evidence type="ECO:0000256" key="6">
    <source>
        <dbReference type="ARBA" id="ARBA00022777"/>
    </source>
</evidence>
<keyword evidence="6" id="KW-0418">Kinase</keyword>
<dbReference type="InterPro" id="IPR015433">
    <property type="entry name" value="PI3/4_kinase"/>
</dbReference>
<dbReference type="EMBL" id="HBIB01037210">
    <property type="protein sequence ID" value="CAE0261976.1"/>
    <property type="molecule type" value="Transcribed_RNA"/>
</dbReference>
<evidence type="ECO:0000256" key="1">
    <source>
        <dbReference type="ARBA" id="ARBA00001686"/>
    </source>
</evidence>
<evidence type="ECO:0000256" key="5">
    <source>
        <dbReference type="ARBA" id="ARBA00022741"/>
    </source>
</evidence>
<dbReference type="Pfam" id="PF00454">
    <property type="entry name" value="PI3_PI4_kinase"/>
    <property type="match status" value="1"/>
</dbReference>
<dbReference type="Pfam" id="PF00613">
    <property type="entry name" value="PI3Ka"/>
    <property type="match status" value="1"/>
</dbReference>
<feature type="region of interest" description="Disordered" evidence="8">
    <location>
        <begin position="71"/>
        <end position="112"/>
    </location>
</feature>
<evidence type="ECO:0000256" key="8">
    <source>
        <dbReference type="SAM" id="MobiDB-lite"/>
    </source>
</evidence>
<dbReference type="GO" id="GO:0005524">
    <property type="term" value="F:ATP binding"/>
    <property type="evidence" value="ECO:0007669"/>
    <property type="project" value="UniProtKB-KW"/>
</dbReference>
<dbReference type="PROSITE" id="PS50290">
    <property type="entry name" value="PI3_4_KINASE_3"/>
    <property type="match status" value="1"/>
</dbReference>
<dbReference type="CDD" id="cd05167">
    <property type="entry name" value="PI4Kc_III_alpha"/>
    <property type="match status" value="1"/>
</dbReference>
<dbReference type="Gene3D" id="1.10.1070.11">
    <property type="entry name" value="Phosphatidylinositol 3-/4-kinase, catalytic domain"/>
    <property type="match status" value="1"/>
</dbReference>
<dbReference type="EC" id="2.7.1.67" evidence="3"/>
<evidence type="ECO:0000259" key="9">
    <source>
        <dbReference type="PROSITE" id="PS50290"/>
    </source>
</evidence>
<evidence type="ECO:0000259" key="10">
    <source>
        <dbReference type="PROSITE" id="PS51545"/>
    </source>
</evidence>
<dbReference type="Gene3D" id="1.25.40.70">
    <property type="entry name" value="Phosphatidylinositol 3-kinase, accessory domain (PIK)"/>
    <property type="match status" value="1"/>
</dbReference>
<feature type="domain" description="PI3K/PI4K catalytic" evidence="9">
    <location>
        <begin position="594"/>
        <end position="865"/>
    </location>
</feature>
<dbReference type="GO" id="GO:0048015">
    <property type="term" value="P:phosphatidylinositol-mediated signaling"/>
    <property type="evidence" value="ECO:0007669"/>
    <property type="project" value="TreeGrafter"/>
</dbReference>
<evidence type="ECO:0000256" key="3">
    <source>
        <dbReference type="ARBA" id="ARBA00012169"/>
    </source>
</evidence>
<organism evidence="11">
    <name type="scientific">Palpitomonas bilix</name>
    <dbReference type="NCBI Taxonomy" id="652834"/>
    <lineage>
        <taxon>Eukaryota</taxon>
        <taxon>Eukaryota incertae sedis</taxon>
    </lineage>
</organism>
<evidence type="ECO:0000256" key="4">
    <source>
        <dbReference type="ARBA" id="ARBA00022679"/>
    </source>
</evidence>
<gene>
    <name evidence="11" type="ORF">PBIL07802_LOCUS24269</name>
</gene>
<name>A0A7S3GCJ5_9EUKA</name>
<dbReference type="Gene3D" id="3.30.1010.10">
    <property type="entry name" value="Phosphatidylinositol 3-kinase Catalytic Subunit, Chain A, domain 4"/>
    <property type="match status" value="1"/>
</dbReference>
<dbReference type="InterPro" id="IPR036940">
    <property type="entry name" value="PI3/4_kinase_cat_sf"/>
</dbReference>
<accession>A0A7S3GCJ5</accession>
<dbReference type="InterPro" id="IPR000403">
    <property type="entry name" value="PI3/4_kinase_cat_dom"/>
</dbReference>
<keyword evidence="4" id="KW-0808">Transferase</keyword>
<evidence type="ECO:0000256" key="7">
    <source>
        <dbReference type="ARBA" id="ARBA00022840"/>
    </source>
</evidence>
<feature type="domain" description="PIK helical" evidence="10">
    <location>
        <begin position="302"/>
        <end position="477"/>
    </location>
</feature>
<dbReference type="PROSITE" id="PS00916">
    <property type="entry name" value="PI3_4_KINASE_2"/>
    <property type="match status" value="1"/>
</dbReference>
<comment type="catalytic activity">
    <reaction evidence="1">
        <text>a 1,2-diacyl-sn-glycero-3-phospho-(1D-myo-inositol) + ATP = a 1,2-diacyl-sn-glycero-3-phospho-(1D-myo-inositol 4-phosphate) + ADP + H(+)</text>
        <dbReference type="Rhea" id="RHEA:19877"/>
        <dbReference type="ChEBI" id="CHEBI:15378"/>
        <dbReference type="ChEBI" id="CHEBI:30616"/>
        <dbReference type="ChEBI" id="CHEBI:57880"/>
        <dbReference type="ChEBI" id="CHEBI:58178"/>
        <dbReference type="ChEBI" id="CHEBI:456216"/>
        <dbReference type="EC" id="2.7.1.67"/>
    </reaction>
</comment>
<dbReference type="GO" id="GO:0046854">
    <property type="term" value="P:phosphatidylinositol phosphate biosynthetic process"/>
    <property type="evidence" value="ECO:0007669"/>
    <property type="project" value="InterPro"/>
</dbReference>
<protein>
    <recommendedName>
        <fullName evidence="3">1-phosphatidylinositol 4-kinase</fullName>
        <ecNumber evidence="3">2.7.1.67</ecNumber>
    </recommendedName>
</protein>
<dbReference type="PANTHER" id="PTHR10048:SF15">
    <property type="entry name" value="PHOSPHATIDYLINOSITOL 4-KINASE ALPHA"/>
    <property type="match status" value="1"/>
</dbReference>
<feature type="region of interest" description="Disordered" evidence="8">
    <location>
        <begin position="217"/>
        <end position="238"/>
    </location>
</feature>
<comment type="similarity">
    <text evidence="2">Belongs to the PI3/PI4-kinase family. Type III PI4K subfamily.</text>
</comment>
<evidence type="ECO:0000256" key="2">
    <source>
        <dbReference type="ARBA" id="ARBA00006209"/>
    </source>
</evidence>
<dbReference type="InterPro" id="IPR018936">
    <property type="entry name" value="PI3/4_kinase_CS"/>
</dbReference>
<dbReference type="SUPFAM" id="SSF56112">
    <property type="entry name" value="Protein kinase-like (PK-like)"/>
    <property type="match status" value="1"/>
</dbReference>
<sequence>MGQACALWDLSISAAPFVAMDMLPSLSDSTFAATKSSTSGITCLEFFLAYELLGEAIRSVASIRYSASTSTRRTRGGHGVSKTATSSLPAKSGSQAGSSSSSSSAIRGKDDPQRLNSLSLRRDSFSASGTSSLSAGIRAAFVAALSGLQALSGEGDAATGITADSAGLIDADKCQDLALLAILFIGYGFDHLSLYLDPFAIRSSAVAGAAKASKKSDEKKKLKSNKRRSSVDGSSASSSFDQTSIAFVMGLTGRGLANFDRVLGYTDPFHPSFSADIIVPTLDGEAWEYMVSSAFALAPSLVVALGERFAAFHPNITGVVQAMICISVYDDRLLSEPRAVPFLASTAVGDTGSTRGRAMQHTSDRAFARLSRWATCTPDQAVYLLRPSLTFQKDIRRYALRSLAACDPMLLLDLVTQLVQVLRWDTSGEVQSYLVEEAKKSQAFCHRLIWTLRTERFTERKGKPLPTGNAGEVPPAQVDLAKIGTTIEKEVLKGLTKEGQAAFEAEVDLFDQIVGVSGTLLESEEKKRPEVLLDELRKIEKKRAASAASLPRSYLPTNYDCHVESILVDTATPMPSAAKCPFLVVFEVSDRPTSSSTAAIEKEKEVEEKVAVYKKPCIFKMHDDCRQDQLALQVIRAFGRVFKEEKIDAQLFPYNVVSTGPNAGVIEVLMNTRSRDALGKITDGGLFEYFVEKYGHPQSSAFAAARQNLLRSLAPYAVVTYILQIKDRHNGNILVDDDGHIIHIDFGFMYDSSPGGNMKFERSPFKLSREMIMVLGGGSKSTFDECLSLAPFREFCRLTVRCYLAARKHFKELEHLTEIMLSSGLPCFRGDTMKALKQRFCLGTGEKEAALFMSQRISDSFDTFSSRLYDKFQVFDNGIDC</sequence>
<dbReference type="PANTHER" id="PTHR10048">
    <property type="entry name" value="PHOSPHATIDYLINOSITOL KINASE"/>
    <property type="match status" value="1"/>
</dbReference>
<dbReference type="PROSITE" id="PS51545">
    <property type="entry name" value="PIK_HELICAL"/>
    <property type="match status" value="1"/>
</dbReference>
<dbReference type="InterPro" id="IPR011009">
    <property type="entry name" value="Kinase-like_dom_sf"/>
</dbReference>
<dbReference type="InterPro" id="IPR001263">
    <property type="entry name" value="PI3K_accessory_dom"/>
</dbReference>